<feature type="compositionally biased region" description="Low complexity" evidence="1">
    <location>
        <begin position="10"/>
        <end position="22"/>
    </location>
</feature>
<reference evidence="2 3" key="1">
    <citation type="journal article" date="2019" name="Nat. Ecol. Evol.">
        <title>Megaphylogeny resolves global patterns of mushroom evolution.</title>
        <authorList>
            <person name="Varga T."/>
            <person name="Krizsan K."/>
            <person name="Foldi C."/>
            <person name="Dima B."/>
            <person name="Sanchez-Garcia M."/>
            <person name="Sanchez-Ramirez S."/>
            <person name="Szollosi G.J."/>
            <person name="Szarkandi J.G."/>
            <person name="Papp V."/>
            <person name="Albert L."/>
            <person name="Andreopoulos W."/>
            <person name="Angelini C."/>
            <person name="Antonin V."/>
            <person name="Barry K.W."/>
            <person name="Bougher N.L."/>
            <person name="Buchanan P."/>
            <person name="Buyck B."/>
            <person name="Bense V."/>
            <person name="Catcheside P."/>
            <person name="Chovatia M."/>
            <person name="Cooper J."/>
            <person name="Damon W."/>
            <person name="Desjardin D."/>
            <person name="Finy P."/>
            <person name="Geml J."/>
            <person name="Haridas S."/>
            <person name="Hughes K."/>
            <person name="Justo A."/>
            <person name="Karasinski D."/>
            <person name="Kautmanova I."/>
            <person name="Kiss B."/>
            <person name="Kocsube S."/>
            <person name="Kotiranta H."/>
            <person name="LaButti K.M."/>
            <person name="Lechner B.E."/>
            <person name="Liimatainen K."/>
            <person name="Lipzen A."/>
            <person name="Lukacs Z."/>
            <person name="Mihaltcheva S."/>
            <person name="Morgado L.N."/>
            <person name="Niskanen T."/>
            <person name="Noordeloos M.E."/>
            <person name="Ohm R.A."/>
            <person name="Ortiz-Santana B."/>
            <person name="Ovrebo C."/>
            <person name="Racz N."/>
            <person name="Riley R."/>
            <person name="Savchenko A."/>
            <person name="Shiryaev A."/>
            <person name="Soop K."/>
            <person name="Spirin V."/>
            <person name="Szebenyi C."/>
            <person name="Tomsovsky M."/>
            <person name="Tulloss R.E."/>
            <person name="Uehling J."/>
            <person name="Grigoriev I.V."/>
            <person name="Vagvolgyi C."/>
            <person name="Papp T."/>
            <person name="Martin F.M."/>
            <person name="Miettinen O."/>
            <person name="Hibbett D.S."/>
            <person name="Nagy L.G."/>
        </authorList>
    </citation>
    <scope>NUCLEOTIDE SEQUENCE [LARGE SCALE GENOMIC DNA]</scope>
    <source>
        <strain evidence="2 3">OMC1185</strain>
    </source>
</reference>
<proteinExistence type="predicted"/>
<feature type="region of interest" description="Disordered" evidence="1">
    <location>
        <begin position="38"/>
        <end position="70"/>
    </location>
</feature>
<accession>A0A5C3NA41</accession>
<dbReference type="AlphaFoldDB" id="A0A5C3NA41"/>
<dbReference type="EMBL" id="ML213506">
    <property type="protein sequence ID" value="TFK54554.1"/>
    <property type="molecule type" value="Genomic_DNA"/>
</dbReference>
<dbReference type="OrthoDB" id="3220849at2759"/>
<protein>
    <submittedName>
        <fullName evidence="2">Uncharacterized protein</fullName>
    </submittedName>
</protein>
<evidence type="ECO:0000313" key="2">
    <source>
        <dbReference type="EMBL" id="TFK54554.1"/>
    </source>
</evidence>
<keyword evidence="3" id="KW-1185">Reference proteome</keyword>
<organism evidence="2 3">
    <name type="scientific">Heliocybe sulcata</name>
    <dbReference type="NCBI Taxonomy" id="5364"/>
    <lineage>
        <taxon>Eukaryota</taxon>
        <taxon>Fungi</taxon>
        <taxon>Dikarya</taxon>
        <taxon>Basidiomycota</taxon>
        <taxon>Agaricomycotina</taxon>
        <taxon>Agaricomycetes</taxon>
        <taxon>Gloeophyllales</taxon>
        <taxon>Gloeophyllaceae</taxon>
        <taxon>Heliocybe</taxon>
    </lineage>
</organism>
<evidence type="ECO:0000256" key="1">
    <source>
        <dbReference type="SAM" id="MobiDB-lite"/>
    </source>
</evidence>
<gene>
    <name evidence="2" type="ORF">OE88DRAFT_1655277</name>
</gene>
<evidence type="ECO:0000313" key="3">
    <source>
        <dbReference type="Proteomes" id="UP000305948"/>
    </source>
</evidence>
<dbReference type="Proteomes" id="UP000305948">
    <property type="component" value="Unassembled WGS sequence"/>
</dbReference>
<feature type="compositionally biased region" description="Basic residues" evidence="1">
    <location>
        <begin position="61"/>
        <end position="70"/>
    </location>
</feature>
<sequence length="70" mass="7766">MPPDRPPHSPSTSSSRVTTKPRLTPAQAIVEAWLAETRSNQNKWREADAKARAQFSDPKAKRGTGHKAKM</sequence>
<feature type="region of interest" description="Disordered" evidence="1">
    <location>
        <begin position="1"/>
        <end position="25"/>
    </location>
</feature>
<name>A0A5C3NA41_9AGAM</name>